<reference evidence="1 2" key="1">
    <citation type="journal article" date="2015" name="Genome Announc.">
        <title>Expanding the biotechnology potential of lactobacilli through comparative genomics of 213 strains and associated genera.</title>
        <authorList>
            <person name="Sun Z."/>
            <person name="Harris H.M."/>
            <person name="McCann A."/>
            <person name="Guo C."/>
            <person name="Argimon S."/>
            <person name="Zhang W."/>
            <person name="Yang X."/>
            <person name="Jeffery I.B."/>
            <person name="Cooney J.C."/>
            <person name="Kagawa T.F."/>
            <person name="Liu W."/>
            <person name="Song Y."/>
            <person name="Salvetti E."/>
            <person name="Wrobel A."/>
            <person name="Rasinkangas P."/>
            <person name="Parkhill J."/>
            <person name="Rea M.C."/>
            <person name="O'Sullivan O."/>
            <person name="Ritari J."/>
            <person name="Douillard F.P."/>
            <person name="Paul Ross R."/>
            <person name="Yang R."/>
            <person name="Briner A.E."/>
            <person name="Felis G.E."/>
            <person name="de Vos W.M."/>
            <person name="Barrangou R."/>
            <person name="Klaenhammer T.R."/>
            <person name="Caufield P.W."/>
            <person name="Cui Y."/>
            <person name="Zhang H."/>
            <person name="O'Toole P.W."/>
        </authorList>
    </citation>
    <scope>NUCLEOTIDE SEQUENCE [LARGE SCALE GENOMIC DNA]</scope>
    <source>
        <strain evidence="1 2">DSM 21775</strain>
    </source>
</reference>
<dbReference type="Pfam" id="PF16784">
    <property type="entry name" value="HNHc_6"/>
    <property type="match status" value="1"/>
</dbReference>
<dbReference type="EMBL" id="AYZH01000030">
    <property type="protein sequence ID" value="KRN01205.1"/>
    <property type="molecule type" value="Genomic_DNA"/>
</dbReference>
<keyword evidence="2" id="KW-1185">Reference proteome</keyword>
<dbReference type="RefSeq" id="WP_061777493.1">
    <property type="nucleotide sequence ID" value="NZ_AYZH01000030.1"/>
</dbReference>
<accession>A0A0R2DHY6</accession>
<dbReference type="STRING" id="1423803.FD13_GL001344"/>
<dbReference type="InterPro" id="IPR041242">
    <property type="entry name" value="HNHc_6"/>
</dbReference>
<proteinExistence type="predicted"/>
<comment type="caution">
    <text evidence="1">The sequence shown here is derived from an EMBL/GenBank/DDBJ whole genome shotgun (WGS) entry which is preliminary data.</text>
</comment>
<organism evidence="1 2">
    <name type="scientific">Levilactobacillus senmaizukei DSM 21775 = NBRC 103853</name>
    <dbReference type="NCBI Taxonomy" id="1423803"/>
    <lineage>
        <taxon>Bacteria</taxon>
        <taxon>Bacillati</taxon>
        <taxon>Bacillota</taxon>
        <taxon>Bacilli</taxon>
        <taxon>Lactobacillales</taxon>
        <taxon>Lactobacillaceae</taxon>
        <taxon>Levilactobacillus</taxon>
    </lineage>
</organism>
<evidence type="ECO:0000313" key="1">
    <source>
        <dbReference type="EMBL" id="KRN01205.1"/>
    </source>
</evidence>
<dbReference type="Proteomes" id="UP000051589">
    <property type="component" value="Unassembled WGS sequence"/>
</dbReference>
<protein>
    <submittedName>
        <fullName evidence="1">Uncharacterized protein</fullName>
    </submittedName>
</protein>
<dbReference type="OrthoDB" id="1665841at2"/>
<dbReference type="PATRIC" id="fig|1423803.3.peg.1375"/>
<name>A0A0R2DHY6_9LACO</name>
<dbReference type="AlphaFoldDB" id="A0A0R2DHY6"/>
<evidence type="ECO:0000313" key="2">
    <source>
        <dbReference type="Proteomes" id="UP000051589"/>
    </source>
</evidence>
<gene>
    <name evidence="1" type="ORF">FD13_GL001344</name>
</gene>
<sequence length="239" mass="28321">MQRSRSKYFERNGKSYLLVELDHQPNLDHIETVSGSREQLYLDWELADTRKARPQQRRLFFALLSDIYTWSGMPTDFLKELFYLQYEEYTFGKQISLSDTTESSVSDANVLLDLVIDFMFTWRVPFKQGYELLPREQEYYQYQCCRHRRCMVCGREHSDINHVDTVGSGRDRNHLDHTQLRVNCLCREHHTEWHKIGPTAFGEKYHIPITGIKLDEETLRKIGVRGNYRGETNGKSVNK</sequence>